<dbReference type="InterPro" id="IPR021104">
    <property type="entry name" value="KfrA_DNA-bd_N"/>
</dbReference>
<protein>
    <submittedName>
        <fullName evidence="3">Plasmid replication DNA-binding protein KfrA</fullName>
    </submittedName>
</protein>
<dbReference type="GO" id="GO:0003677">
    <property type="term" value="F:DNA binding"/>
    <property type="evidence" value="ECO:0007669"/>
    <property type="project" value="UniProtKB-KW"/>
</dbReference>
<evidence type="ECO:0000313" key="3">
    <source>
        <dbReference type="EMBL" id="PXX50406.1"/>
    </source>
</evidence>
<organism evidence="3 4">
    <name type="scientific">Aquitalea magnusonii</name>
    <dbReference type="NCBI Taxonomy" id="332411"/>
    <lineage>
        <taxon>Bacteria</taxon>
        <taxon>Pseudomonadati</taxon>
        <taxon>Pseudomonadota</taxon>
        <taxon>Betaproteobacteria</taxon>
        <taxon>Neisseriales</taxon>
        <taxon>Chromobacteriaceae</taxon>
        <taxon>Aquitalea</taxon>
    </lineage>
</organism>
<name>A0A318JXX9_9NEIS</name>
<reference evidence="3 4" key="1">
    <citation type="submission" date="2018-05" db="EMBL/GenBank/DDBJ databases">
        <title>Genomic Encyclopedia of Type Strains, Phase IV (KMG-IV): sequencing the most valuable type-strain genomes for metagenomic binning, comparative biology and taxonomic classification.</title>
        <authorList>
            <person name="Goeker M."/>
        </authorList>
    </citation>
    <scope>NUCLEOTIDE SEQUENCE [LARGE SCALE GENOMIC DNA]</scope>
    <source>
        <strain evidence="3 4">DSM 25134</strain>
    </source>
</reference>
<feature type="coiled-coil region" evidence="1">
    <location>
        <begin position="95"/>
        <end position="261"/>
    </location>
</feature>
<gene>
    <name evidence="3" type="ORF">DFR38_10253</name>
</gene>
<dbReference type="Pfam" id="PF11740">
    <property type="entry name" value="KfrA_N"/>
    <property type="match status" value="1"/>
</dbReference>
<dbReference type="AlphaFoldDB" id="A0A318JXX9"/>
<evidence type="ECO:0000256" key="1">
    <source>
        <dbReference type="SAM" id="Coils"/>
    </source>
</evidence>
<feature type="domain" description="KfrA N-terminal DNA-binding" evidence="2">
    <location>
        <begin position="17"/>
        <end position="128"/>
    </location>
</feature>
<evidence type="ECO:0000313" key="4">
    <source>
        <dbReference type="Proteomes" id="UP000248395"/>
    </source>
</evidence>
<keyword evidence="3" id="KW-0238">DNA-binding</keyword>
<proteinExistence type="predicted"/>
<evidence type="ECO:0000259" key="2">
    <source>
        <dbReference type="Pfam" id="PF11740"/>
    </source>
</evidence>
<keyword evidence="4" id="KW-1185">Reference proteome</keyword>
<keyword evidence="1" id="KW-0175">Coiled coil</keyword>
<comment type="caution">
    <text evidence="3">The sequence shown here is derived from an EMBL/GenBank/DDBJ whole genome shotgun (WGS) entry which is preliminary data.</text>
</comment>
<sequence length="365" mass="41671">MPALNENGMADMATDIYSRIRQVAFELVGEGVWPTVVEVRNRLGTGSNTTINNTLKEWRQEFLARMASSARHPDWPPGLAEAFSLIWQQSCTAAEQQWEAVRQEAEQQVAEATQAQAAAQSQLEITQASLQSALRELELRAARLQELDGKLQSAEQRHLLLESNSQRLGEQLEASRLEAQQVRRDSDERVAELEARHEQRLQEARREAERRESLAYERLEGLRLRLYEQVEEERKSMKLASAALQEELQAARRQVLQVEQVWRERLAERDRESGKQAARLEMLEQRTIELQQAAERQSVLAEQASARLLDMAGENARLAGEMAAGLERHWQRLAAAMHDAREDLAVLDEAGMREWVSRQLQLPLA</sequence>
<dbReference type="EMBL" id="QJKC01000002">
    <property type="protein sequence ID" value="PXX50406.1"/>
    <property type="molecule type" value="Genomic_DNA"/>
</dbReference>
<accession>A0A318JXX9</accession>
<dbReference type="Proteomes" id="UP000248395">
    <property type="component" value="Unassembled WGS sequence"/>
</dbReference>